<keyword evidence="1" id="KW-1133">Transmembrane helix</keyword>
<reference evidence="2" key="3">
    <citation type="journal article" date="2014" name="Int. J. Syst. Evol. Microbiol.">
        <title>Nitrolancea hollandica gen. nov., sp. nov., a chemolithoautotrophic nitrite-oxidizing bacterium from a bioreactor belonging to the phylum Chloroflexi.</title>
        <authorList>
            <person name="Sorokin D.Y."/>
            <person name="Vejmelkova D."/>
            <person name="Luecker S."/>
            <person name="Streshinskaya G.M."/>
            <person name="Rijpstra I."/>
            <person name="Sinninghe Damst. J."/>
            <person name="Kleerebezem R."/>
            <person name="Van Loosdrecht M."/>
            <person name="Muyzer G."/>
            <person name="Daims H."/>
        </authorList>
    </citation>
    <scope>NUCLEOTIDE SEQUENCE</scope>
    <source>
        <strain evidence="2">Lb</strain>
    </source>
</reference>
<feature type="transmembrane region" description="Helical" evidence="1">
    <location>
        <begin position="12"/>
        <end position="32"/>
    </location>
</feature>
<dbReference type="OrthoDB" id="9812349at2"/>
<reference evidence="2" key="2">
    <citation type="submission" date="2012-02" db="EMBL/GenBank/DDBJ databases">
        <authorList>
            <person name="MicroScope M."/>
        </authorList>
    </citation>
    <scope>NUCLEOTIDE SEQUENCE</scope>
    <source>
        <strain evidence="2">Lb</strain>
    </source>
</reference>
<evidence type="ECO:0000256" key="1">
    <source>
        <dbReference type="SAM" id="Phobius"/>
    </source>
</evidence>
<feature type="transmembrane region" description="Helical" evidence="1">
    <location>
        <begin position="52"/>
        <end position="79"/>
    </location>
</feature>
<keyword evidence="1" id="KW-0472">Membrane</keyword>
<reference evidence="2" key="1">
    <citation type="journal article" date="2012" name="ISME J.">
        <title>Nitrification expanded: discovery, physiology and genomics of a nitrite-oxidizing bacterium from the phylum Chloroflexi.</title>
        <authorList>
            <person name="Sorokin D.Y."/>
            <person name="Lucker S."/>
            <person name="Vejmelkova D."/>
            <person name="Kostrikina N.A."/>
            <person name="Kleerebezem R."/>
            <person name="Rijpstra W.I."/>
            <person name="Damste J.S."/>
            <person name="Le Paslier D."/>
            <person name="Muyzer G."/>
            <person name="Wagner M."/>
            <person name="van Loosdrecht M.C."/>
            <person name="Daims H."/>
        </authorList>
    </citation>
    <scope>NUCLEOTIDE SEQUENCE [LARGE SCALE GENOMIC DNA]</scope>
    <source>
        <strain evidence="2">Lb</strain>
    </source>
</reference>
<dbReference type="Proteomes" id="UP000004221">
    <property type="component" value="Unassembled WGS sequence"/>
</dbReference>
<dbReference type="RefSeq" id="WP_008474721.1">
    <property type="nucleotide sequence ID" value="NZ_CAGS01000033.1"/>
</dbReference>
<sequence length="96" mass="10457">MKMDTWRFAAAGGIYGGAVVALATIASIFRIPGYPPFTKILADFYGPYGYSATWRGIIPGAFWGFIEGFVHTGLFAIIYNNLVAKKQAHQQHPASS</sequence>
<name>I4ECZ6_9BACT</name>
<dbReference type="EMBL" id="CAGS01000033">
    <property type="protein sequence ID" value="CCF82558.1"/>
    <property type="molecule type" value="Genomic_DNA"/>
</dbReference>
<gene>
    <name evidence="2" type="ORF">NITHO_1280013</name>
</gene>
<proteinExistence type="predicted"/>
<organism evidence="2 3">
    <name type="scientific">Nitrolancea hollandica Lb</name>
    <dbReference type="NCBI Taxonomy" id="1129897"/>
    <lineage>
        <taxon>Bacteria</taxon>
        <taxon>Pseudomonadati</taxon>
        <taxon>Thermomicrobiota</taxon>
        <taxon>Thermomicrobia</taxon>
        <taxon>Sphaerobacterales</taxon>
        <taxon>Sphaerobacterineae</taxon>
        <taxon>Sphaerobacteraceae</taxon>
        <taxon>Nitrolancea</taxon>
    </lineage>
</organism>
<keyword evidence="3" id="KW-1185">Reference proteome</keyword>
<accession>I4ECZ6</accession>
<protein>
    <submittedName>
        <fullName evidence="2">Uncharacterized protein</fullName>
    </submittedName>
</protein>
<keyword evidence="1" id="KW-0812">Transmembrane</keyword>
<evidence type="ECO:0000313" key="2">
    <source>
        <dbReference type="EMBL" id="CCF82558.1"/>
    </source>
</evidence>
<comment type="caution">
    <text evidence="2">The sequence shown here is derived from an EMBL/GenBank/DDBJ whole genome shotgun (WGS) entry which is preliminary data.</text>
</comment>
<dbReference type="AlphaFoldDB" id="I4ECZ6"/>
<evidence type="ECO:0000313" key="3">
    <source>
        <dbReference type="Proteomes" id="UP000004221"/>
    </source>
</evidence>